<sequence length="142" mass="15610">MSDASGWTDPTIAEFRANKGKVGGYFEGKHLVLMHHRGRKSGHERVTPAVYLPNEADPSSIYVFATKGGSPDNPGWYYNLVDAGTATVEVGEETYPVTVHEVTGADRDRIYAEQVRAVPSFGEYEVKTAGIRTIPVLELRRA</sequence>
<evidence type="ECO:0000256" key="2">
    <source>
        <dbReference type="ARBA" id="ARBA00049106"/>
    </source>
</evidence>
<gene>
    <name evidence="3" type="ORF">QSV35_01245</name>
</gene>
<dbReference type="EMBL" id="JASXSZ010000001">
    <property type="protein sequence ID" value="MDL9977946.1"/>
    <property type="molecule type" value="Genomic_DNA"/>
</dbReference>
<dbReference type="Pfam" id="PF04075">
    <property type="entry name" value="F420H2_quin_red"/>
    <property type="match status" value="1"/>
</dbReference>
<comment type="similarity">
    <text evidence="1">Belongs to the F420H(2)-dependent quinone reductase family.</text>
</comment>
<comment type="caution">
    <text evidence="3">The sequence shown here is derived from an EMBL/GenBank/DDBJ whole genome shotgun (WGS) entry which is preliminary data.</text>
</comment>
<evidence type="ECO:0000313" key="4">
    <source>
        <dbReference type="Proteomes" id="UP001235064"/>
    </source>
</evidence>
<dbReference type="InterPro" id="IPR004378">
    <property type="entry name" value="F420H2_quin_Rdtase"/>
</dbReference>
<protein>
    <submittedName>
        <fullName evidence="3">Nitroreductase/quinone reductase family protein</fullName>
    </submittedName>
</protein>
<dbReference type="PANTHER" id="PTHR39428:SF1">
    <property type="entry name" value="F420H(2)-DEPENDENT QUINONE REDUCTASE RV1261C"/>
    <property type="match status" value="1"/>
</dbReference>
<reference evidence="3 4" key="1">
    <citation type="submission" date="2023-06" db="EMBL/GenBank/DDBJ databases">
        <title>Microbacterium sp. nov., isolated from a waste landfill.</title>
        <authorList>
            <person name="Wen W."/>
        </authorList>
    </citation>
    <scope>NUCLEOTIDE SEQUENCE [LARGE SCALE GENOMIC DNA]</scope>
    <source>
        <strain evidence="3 4">ASV49</strain>
    </source>
</reference>
<dbReference type="RefSeq" id="WP_286285877.1">
    <property type="nucleotide sequence ID" value="NZ_JASXSZ010000001.1"/>
</dbReference>
<evidence type="ECO:0000256" key="1">
    <source>
        <dbReference type="ARBA" id="ARBA00008710"/>
    </source>
</evidence>
<accession>A0ABT7MU24</accession>
<proteinExistence type="inferred from homology"/>
<name>A0ABT7MU24_9MICO</name>
<dbReference type="Proteomes" id="UP001235064">
    <property type="component" value="Unassembled WGS sequence"/>
</dbReference>
<dbReference type="InterPro" id="IPR012349">
    <property type="entry name" value="Split_barrel_FMN-bd"/>
</dbReference>
<keyword evidence="4" id="KW-1185">Reference proteome</keyword>
<evidence type="ECO:0000313" key="3">
    <source>
        <dbReference type="EMBL" id="MDL9977946.1"/>
    </source>
</evidence>
<organism evidence="3 4">
    <name type="scientific">Microbacterium candidum</name>
    <dbReference type="NCBI Taxonomy" id="3041922"/>
    <lineage>
        <taxon>Bacteria</taxon>
        <taxon>Bacillati</taxon>
        <taxon>Actinomycetota</taxon>
        <taxon>Actinomycetes</taxon>
        <taxon>Micrococcales</taxon>
        <taxon>Microbacteriaceae</taxon>
        <taxon>Microbacterium</taxon>
    </lineage>
</organism>
<dbReference type="NCBIfam" id="TIGR00026">
    <property type="entry name" value="hi_GC_TIGR00026"/>
    <property type="match status" value="1"/>
</dbReference>
<dbReference type="PANTHER" id="PTHR39428">
    <property type="entry name" value="F420H(2)-DEPENDENT QUINONE REDUCTASE RV1261C"/>
    <property type="match status" value="1"/>
</dbReference>
<comment type="catalytic activity">
    <reaction evidence="2">
        <text>oxidized coenzyme F420-(gamma-L-Glu)(n) + a quinol + H(+) = reduced coenzyme F420-(gamma-L-Glu)(n) + a quinone</text>
        <dbReference type="Rhea" id="RHEA:39663"/>
        <dbReference type="Rhea" id="RHEA-COMP:12939"/>
        <dbReference type="Rhea" id="RHEA-COMP:14378"/>
        <dbReference type="ChEBI" id="CHEBI:15378"/>
        <dbReference type="ChEBI" id="CHEBI:24646"/>
        <dbReference type="ChEBI" id="CHEBI:132124"/>
        <dbReference type="ChEBI" id="CHEBI:133980"/>
        <dbReference type="ChEBI" id="CHEBI:139511"/>
    </reaction>
</comment>
<dbReference type="Gene3D" id="2.30.110.10">
    <property type="entry name" value="Electron Transport, Fmn-binding Protein, Chain A"/>
    <property type="match status" value="1"/>
</dbReference>